<evidence type="ECO:0000256" key="1">
    <source>
        <dbReference type="SAM" id="MobiDB-lite"/>
    </source>
</evidence>
<dbReference type="KEGG" id="hsr:HSBAA_PA_0400"/>
<dbReference type="EMBL" id="AP019515">
    <property type="protein sequence ID" value="BBI65437.1"/>
    <property type="molecule type" value="Genomic_DNA"/>
</dbReference>
<protein>
    <submittedName>
        <fullName evidence="2">Uncharacterized protein</fullName>
    </submittedName>
</protein>
<dbReference type="Proteomes" id="UP000320231">
    <property type="component" value="Plasmid pBAA-803-A"/>
</dbReference>
<geneLocation type="plasmid" evidence="3">
    <name>pbaa-803-a dna</name>
</geneLocation>
<sequence length="118" mass="12733">MHGVLGNNLNRAVYTVVYDSTDPNGGMQACDEAYASIDNRLQTAAPALLNGMREASPFWLQQAAGSTALAQAALDDSFRWASGEVPFRTPQGLPHKPQSQKCTQAPMNTQQWPQAPTS</sequence>
<proteinExistence type="predicted"/>
<reference evidence="2 3" key="1">
    <citation type="journal article" date="2019" name="Microbiol. Resour. Announc.">
        <title>Complete Genome Sequence of Halomonas sulfidaeris Strain Esulfide1 Isolated from a Metal Sulfide Rock at a Depth of 2,200 Meters, Obtained Using Nanopore Sequencing.</title>
        <authorList>
            <person name="Saito M."/>
            <person name="Nishigata A."/>
            <person name="Galipon J."/>
            <person name="Arakawa K."/>
        </authorList>
    </citation>
    <scope>NUCLEOTIDE SEQUENCE [LARGE SCALE GENOMIC DNA]</scope>
    <source>
        <strain evidence="2 3">ATCC BAA-803</strain>
        <plasmid evidence="3">pbaa-803-a dna</plasmid>
    </source>
</reference>
<dbReference type="AlphaFoldDB" id="A0A455UI59"/>
<evidence type="ECO:0000313" key="3">
    <source>
        <dbReference type="Proteomes" id="UP000320231"/>
    </source>
</evidence>
<evidence type="ECO:0000313" key="2">
    <source>
        <dbReference type="EMBL" id="BBI65437.1"/>
    </source>
</evidence>
<feature type="region of interest" description="Disordered" evidence="1">
    <location>
        <begin position="83"/>
        <end position="118"/>
    </location>
</feature>
<feature type="compositionally biased region" description="Polar residues" evidence="1">
    <location>
        <begin position="97"/>
        <end position="118"/>
    </location>
</feature>
<keyword evidence="2" id="KW-0614">Plasmid</keyword>
<accession>A0A455UI59</accession>
<organism evidence="2 3">
    <name type="scientific">Vreelandella sulfidaeris</name>
    <dbReference type="NCBI Taxonomy" id="115553"/>
    <lineage>
        <taxon>Bacteria</taxon>
        <taxon>Pseudomonadati</taxon>
        <taxon>Pseudomonadota</taxon>
        <taxon>Gammaproteobacteria</taxon>
        <taxon>Oceanospirillales</taxon>
        <taxon>Halomonadaceae</taxon>
        <taxon>Vreelandella</taxon>
    </lineage>
</organism>
<gene>
    <name evidence="2" type="ORF">HSBAA_PA_0400</name>
</gene>
<name>A0A455UI59_9GAMM</name>